<dbReference type="InterPro" id="IPR040720">
    <property type="entry name" value="GH81_C"/>
</dbReference>
<name>A0A0B7NAF4_9FUNG</name>
<dbReference type="EC" id="3.2.1.39" evidence="3"/>
<keyword evidence="14" id="KW-1185">Reference proteome</keyword>
<dbReference type="Proteomes" id="UP000054107">
    <property type="component" value="Unassembled WGS sequence"/>
</dbReference>
<dbReference type="GO" id="GO:0000272">
    <property type="term" value="P:polysaccharide catabolic process"/>
    <property type="evidence" value="ECO:0007669"/>
    <property type="project" value="UniProtKB-KW"/>
</dbReference>
<comment type="similarity">
    <text evidence="2">Belongs to the glycosyl hydrolase 81 family.</text>
</comment>
<keyword evidence="8" id="KW-0624">Polysaccharide degradation</keyword>
<evidence type="ECO:0000259" key="12">
    <source>
        <dbReference type="Pfam" id="PF17652"/>
    </source>
</evidence>
<feature type="compositionally biased region" description="Low complexity" evidence="9">
    <location>
        <begin position="750"/>
        <end position="763"/>
    </location>
</feature>
<evidence type="ECO:0000256" key="7">
    <source>
        <dbReference type="ARBA" id="ARBA00023316"/>
    </source>
</evidence>
<evidence type="ECO:0000256" key="5">
    <source>
        <dbReference type="ARBA" id="ARBA00023277"/>
    </source>
</evidence>
<evidence type="ECO:0000313" key="13">
    <source>
        <dbReference type="EMBL" id="CEP12350.1"/>
    </source>
</evidence>
<feature type="domain" description="Glycosyl hydrolase family 81 N-terminal" evidence="11">
    <location>
        <begin position="67"/>
        <end position="361"/>
    </location>
</feature>
<dbReference type="Gene3D" id="1.20.5.420">
    <property type="entry name" value="Immunoglobulin FC, subunit C"/>
    <property type="match status" value="1"/>
</dbReference>
<feature type="domain" description="Glycosyl hydrolase family 81 C-terminal" evidence="12">
    <location>
        <begin position="369"/>
        <end position="706"/>
    </location>
</feature>
<dbReference type="PROSITE" id="PS52008">
    <property type="entry name" value="GH81"/>
    <property type="match status" value="1"/>
</dbReference>
<keyword evidence="4" id="KW-0378">Hydrolase</keyword>
<proteinExistence type="inferred from homology"/>
<dbReference type="Pfam" id="PF17652">
    <property type="entry name" value="Glyco_hydro81C"/>
    <property type="match status" value="1"/>
</dbReference>
<feature type="region of interest" description="Disordered" evidence="9">
    <location>
        <begin position="750"/>
        <end position="791"/>
    </location>
</feature>
<dbReference type="Pfam" id="PF03639">
    <property type="entry name" value="Glyco_hydro_81"/>
    <property type="match status" value="1"/>
</dbReference>
<dbReference type="STRING" id="35722.A0A0B7NAF4"/>
<gene>
    <name evidence="13" type="primary">PARPA_06285.1 scaffold 21360</name>
</gene>
<evidence type="ECO:0000256" key="1">
    <source>
        <dbReference type="ARBA" id="ARBA00000382"/>
    </source>
</evidence>
<evidence type="ECO:0000256" key="9">
    <source>
        <dbReference type="SAM" id="MobiDB-lite"/>
    </source>
</evidence>
<feature type="compositionally biased region" description="Basic and acidic residues" evidence="9">
    <location>
        <begin position="767"/>
        <end position="776"/>
    </location>
</feature>
<keyword evidence="7" id="KW-0961">Cell wall biogenesis/degradation</keyword>
<evidence type="ECO:0000259" key="11">
    <source>
        <dbReference type="Pfam" id="PF03639"/>
    </source>
</evidence>
<keyword evidence="10" id="KW-0732">Signal</keyword>
<dbReference type="InterPro" id="IPR005200">
    <property type="entry name" value="Endo-beta-glucanase"/>
</dbReference>
<feature type="region of interest" description="Disordered" evidence="9">
    <location>
        <begin position="924"/>
        <end position="946"/>
    </location>
</feature>
<organism evidence="13 14">
    <name type="scientific">Parasitella parasitica</name>
    <dbReference type="NCBI Taxonomy" id="35722"/>
    <lineage>
        <taxon>Eukaryota</taxon>
        <taxon>Fungi</taxon>
        <taxon>Fungi incertae sedis</taxon>
        <taxon>Mucoromycota</taxon>
        <taxon>Mucoromycotina</taxon>
        <taxon>Mucoromycetes</taxon>
        <taxon>Mucorales</taxon>
        <taxon>Mucorineae</taxon>
        <taxon>Mucoraceae</taxon>
        <taxon>Parasitella</taxon>
    </lineage>
</organism>
<dbReference type="PANTHER" id="PTHR31983:SF0">
    <property type="entry name" value="GLUCAN ENDO-1,3-BETA-D-GLUCOSIDASE 2"/>
    <property type="match status" value="1"/>
</dbReference>
<dbReference type="Gene3D" id="2.70.98.30">
    <property type="entry name" value="Golgi alpha-mannosidase II, domain 4"/>
    <property type="match status" value="1"/>
</dbReference>
<dbReference type="EMBL" id="LN727601">
    <property type="protein sequence ID" value="CEP12350.1"/>
    <property type="molecule type" value="Genomic_DNA"/>
</dbReference>
<evidence type="ECO:0000256" key="6">
    <source>
        <dbReference type="ARBA" id="ARBA00023295"/>
    </source>
</evidence>
<keyword evidence="6" id="KW-0326">Glycosidase</keyword>
<evidence type="ECO:0000256" key="10">
    <source>
        <dbReference type="SAM" id="SignalP"/>
    </source>
</evidence>
<dbReference type="GO" id="GO:0071555">
    <property type="term" value="P:cell wall organization"/>
    <property type="evidence" value="ECO:0007669"/>
    <property type="project" value="UniProtKB-KW"/>
</dbReference>
<feature type="compositionally biased region" description="Polar residues" evidence="9">
    <location>
        <begin position="937"/>
        <end position="946"/>
    </location>
</feature>
<keyword evidence="5" id="KW-0119">Carbohydrate metabolism</keyword>
<dbReference type="Gene3D" id="1.10.287.1170">
    <property type="entry name" value="glycoside hydrolase family 81 endo-[beta] glucanase"/>
    <property type="match status" value="1"/>
</dbReference>
<feature type="compositionally biased region" description="Basic residues" evidence="9">
    <location>
        <begin position="924"/>
        <end position="933"/>
    </location>
</feature>
<evidence type="ECO:0000256" key="8">
    <source>
        <dbReference type="ARBA" id="ARBA00023326"/>
    </source>
</evidence>
<comment type="catalytic activity">
    <reaction evidence="1">
        <text>Hydrolysis of (1-&gt;3)-beta-D-glucosidic linkages in (1-&gt;3)-beta-D-glucans.</text>
        <dbReference type="EC" id="3.2.1.39"/>
    </reaction>
</comment>
<sequence>MKLSVSIVLTASILLFSSSNHSVDAMKKSEHLLYPVDASNPAPPPVFPTIEHPYLPIYADPKFDSIVPTSSWISNLFYPSVNNLAPTTPDPYILRLLDDFGGNPGLSISQPHDKVIGSYPAMNNIPASPAGYIINGVVVDIRITAQEWTKAPEPLVTNWGHFSANLRLSGGEGRVDFPLVRGQSFITAEYHDLTPQFFTQHAIIHVVADQVKGDIYTGRRFKISFNDNPTSTYLIYALNDTLTLTKRDMNNLVASGKYNGVIQIAKLPSEEDEALLDAFHGVWPTGGSIDTSRDGQWHKTGDTSKPLLTYAYPHHLKSFASNSVKKTNLRLQSSSKGAMQAVIGDQWTLQESDLSRTEWFPQMPLPERSTHNEIMQQLAADVDSNYTEHTQRGDNYFSGKGLQKVALTALLLNEPDKTGLRNSELAQTALNKLKQAFVPYLENRQQDPFRYDNVYKGIVSRDGLPVSMGGTGNKDASFGHSYYNDHHYHQGYFVVTAAIIHHLDPSWRSQELKAWTETLIRDVNNPVENDVYFAQFRNWDWFAGHSWAGGIKVDGALDGRDQESVPESVNFYWGTKLWGIATRNKEMEDLANLQLAVTKRTTYEYFWMLDDNKNRPKDMTTYFGRYLEYIHGIQQLPMTPILADYMRIPEFVSQEWDQKLASVAPTIDSPWAGVLYMNYAIINPAAAYPILRHIAIDDGQTRSYSLYMAATRPNFYRRCQLTMKQDVKSDEPGNDSSDVYHNLPPPWDFSTSTNSISSNNSPKTSKKSVDKGKQKASDTPSLPARPLWEPEKENYEQYAGEARREQDAGQVAEGIKGNRRRSHYTTKNWSTGRKLILLKSYMNIRPFTAQRGKICKRWDQIAGLVNSQENDTLGKVQRRSCQQKVDQLMDFYTPLFDNKQDKNLFSDDLEKAAYRVYLMKKAKLSKSKKKNKSNKNTDTTPTTMQTHRLKRKINNASIAEAAIVKEEDNEQGSKSSWLEDAPTQYENIQAETEQDHAEKPLRPLDYLQYLENLKYLPVIANALNAIAQQLEKMND</sequence>
<evidence type="ECO:0000256" key="2">
    <source>
        <dbReference type="ARBA" id="ARBA00010730"/>
    </source>
</evidence>
<dbReference type="OrthoDB" id="4473401at2759"/>
<evidence type="ECO:0000256" key="4">
    <source>
        <dbReference type="ARBA" id="ARBA00022801"/>
    </source>
</evidence>
<evidence type="ECO:0000313" key="14">
    <source>
        <dbReference type="Proteomes" id="UP000054107"/>
    </source>
</evidence>
<dbReference type="InterPro" id="IPR040451">
    <property type="entry name" value="GH81_N"/>
</dbReference>
<evidence type="ECO:0000256" key="3">
    <source>
        <dbReference type="ARBA" id="ARBA00012780"/>
    </source>
</evidence>
<feature type="signal peptide" evidence="10">
    <location>
        <begin position="1"/>
        <end position="25"/>
    </location>
</feature>
<dbReference type="GO" id="GO:0052861">
    <property type="term" value="F:endo-1,3(4)-beta-glucanase activity"/>
    <property type="evidence" value="ECO:0007669"/>
    <property type="project" value="InterPro"/>
</dbReference>
<feature type="chain" id="PRO_5002120646" description="glucan endo-1,3-beta-D-glucosidase" evidence="10">
    <location>
        <begin position="26"/>
        <end position="1035"/>
    </location>
</feature>
<accession>A0A0B7NAF4</accession>
<reference evidence="13 14" key="1">
    <citation type="submission" date="2014-09" db="EMBL/GenBank/DDBJ databases">
        <authorList>
            <person name="Ellenberger Sabrina"/>
        </authorList>
    </citation>
    <scope>NUCLEOTIDE SEQUENCE [LARGE SCALE GENOMIC DNA]</scope>
    <source>
        <strain evidence="13 14">CBS 412.66</strain>
    </source>
</reference>
<protein>
    <recommendedName>
        <fullName evidence="3">glucan endo-1,3-beta-D-glucosidase</fullName>
        <ecNumber evidence="3">3.2.1.39</ecNumber>
    </recommendedName>
</protein>
<dbReference type="PANTHER" id="PTHR31983">
    <property type="entry name" value="ENDO-1,3(4)-BETA-GLUCANASE 1"/>
    <property type="match status" value="1"/>
</dbReference>
<dbReference type="GO" id="GO:0042973">
    <property type="term" value="F:glucan endo-1,3-beta-D-glucosidase activity"/>
    <property type="evidence" value="ECO:0007669"/>
    <property type="project" value="UniProtKB-EC"/>
</dbReference>
<dbReference type="AlphaFoldDB" id="A0A0B7NAF4"/>